<dbReference type="Pfam" id="PF01965">
    <property type="entry name" value="DJ-1_PfpI"/>
    <property type="match status" value="1"/>
</dbReference>
<evidence type="ECO:0000256" key="1">
    <source>
        <dbReference type="SAM" id="Phobius"/>
    </source>
</evidence>
<keyword evidence="1" id="KW-0812">Transmembrane</keyword>
<dbReference type="EC" id="4.2.1.-" evidence="3"/>
<dbReference type="EMBL" id="JAZGQL010000007">
    <property type="protein sequence ID" value="MEE6307410.1"/>
    <property type="molecule type" value="Genomic_DNA"/>
</dbReference>
<name>A0ABU7SBU1_9ACTN</name>
<feature type="transmembrane region" description="Helical" evidence="1">
    <location>
        <begin position="50"/>
        <end position="71"/>
    </location>
</feature>
<evidence type="ECO:0000313" key="3">
    <source>
        <dbReference type="EMBL" id="MEE6307410.1"/>
    </source>
</evidence>
<dbReference type="SUPFAM" id="SSF52317">
    <property type="entry name" value="Class I glutamine amidotransferase-like"/>
    <property type="match status" value="1"/>
</dbReference>
<dbReference type="PANTHER" id="PTHR43130">
    <property type="entry name" value="ARAC-FAMILY TRANSCRIPTIONAL REGULATOR"/>
    <property type="match status" value="1"/>
</dbReference>
<keyword evidence="3" id="KW-0456">Lyase</keyword>
<feature type="domain" description="DJ-1/PfpI" evidence="2">
    <location>
        <begin position="47"/>
        <end position="209"/>
    </location>
</feature>
<comment type="caution">
    <text evidence="3">The sequence shown here is derived from an EMBL/GenBank/DDBJ whole genome shotgun (WGS) entry which is preliminary data.</text>
</comment>
<dbReference type="GO" id="GO:0016829">
    <property type="term" value="F:lyase activity"/>
    <property type="evidence" value="ECO:0007669"/>
    <property type="project" value="UniProtKB-KW"/>
</dbReference>
<dbReference type="InterPro" id="IPR002818">
    <property type="entry name" value="DJ-1/PfpI"/>
</dbReference>
<keyword evidence="1" id="KW-0472">Membrane</keyword>
<dbReference type="Gene3D" id="3.40.50.880">
    <property type="match status" value="1"/>
</dbReference>
<evidence type="ECO:0000313" key="4">
    <source>
        <dbReference type="Proteomes" id="UP001339911"/>
    </source>
</evidence>
<proteinExistence type="predicted"/>
<reference evidence="3 4" key="1">
    <citation type="submission" date="2024-01" db="EMBL/GenBank/DDBJ databases">
        <title>Genome insights into Plantactinospora veratri sp. nov.</title>
        <authorList>
            <person name="Wang L."/>
        </authorList>
    </citation>
    <scope>NUCLEOTIDE SEQUENCE [LARGE SCALE GENOMIC DNA]</scope>
    <source>
        <strain evidence="3 4">NEAU-FHS4</strain>
    </source>
</reference>
<dbReference type="InterPro" id="IPR006311">
    <property type="entry name" value="TAT_signal"/>
</dbReference>
<gene>
    <name evidence="3" type="ORF">V1634_11300</name>
</gene>
<evidence type="ECO:0000259" key="2">
    <source>
        <dbReference type="Pfam" id="PF01965"/>
    </source>
</evidence>
<dbReference type="PANTHER" id="PTHR43130:SF2">
    <property type="entry name" value="DJ-1_PFPI DOMAIN-CONTAINING PROTEIN"/>
    <property type="match status" value="1"/>
</dbReference>
<dbReference type="Proteomes" id="UP001339911">
    <property type="component" value="Unassembled WGS sequence"/>
</dbReference>
<dbReference type="CDD" id="cd03139">
    <property type="entry name" value="GATase1_PfpI_2"/>
    <property type="match status" value="1"/>
</dbReference>
<keyword evidence="1" id="KW-1133">Transmembrane helix</keyword>
<dbReference type="RefSeq" id="WP_331207714.1">
    <property type="nucleotide sequence ID" value="NZ_JAZGQL010000007.1"/>
</dbReference>
<dbReference type="InterPro" id="IPR052158">
    <property type="entry name" value="INH-QAR"/>
</dbReference>
<sequence length="266" mass="28257">MPENPNRRQMLALGAVLAATGLTLGGGRPAAARQAGPAGGAEEPLDIAFMVFPGVVPLDLIGPLGVLGATIRTGARPARLHFVGPDLAPIPGGDGLAFLPTATFDTLRRPDVLVVPGPGQPSRLMQDPGILDYIRAVHPFTRITFGICTGVLLMGAAGILRGRAATTYWAFAEELPLCGARFKRQRWVVDGRIVTSAGISAGMDAALVVAARLWGERAAGMGQAFLEYDPEPPFDYGDVDNLPAEDEELLRRSFLPERERVREVLS</sequence>
<accession>A0ABU7SBU1</accession>
<dbReference type="InterPro" id="IPR029062">
    <property type="entry name" value="Class_I_gatase-like"/>
</dbReference>
<keyword evidence="4" id="KW-1185">Reference proteome</keyword>
<dbReference type="PROSITE" id="PS51318">
    <property type="entry name" value="TAT"/>
    <property type="match status" value="1"/>
</dbReference>
<protein>
    <submittedName>
        <fullName evidence="3">DJ-1/PfpI family protein</fullName>
        <ecNumber evidence="3">4.2.1.-</ecNumber>
    </submittedName>
</protein>
<organism evidence="3 4">
    <name type="scientific">Plantactinospora veratri</name>
    <dbReference type="NCBI Taxonomy" id="1436122"/>
    <lineage>
        <taxon>Bacteria</taxon>
        <taxon>Bacillati</taxon>
        <taxon>Actinomycetota</taxon>
        <taxon>Actinomycetes</taxon>
        <taxon>Micromonosporales</taxon>
        <taxon>Micromonosporaceae</taxon>
        <taxon>Plantactinospora</taxon>
    </lineage>
</organism>